<dbReference type="AlphaFoldDB" id="D8UDQ8"/>
<dbReference type="EMBL" id="GL378386">
    <property type="protein sequence ID" value="EFJ42085.1"/>
    <property type="molecule type" value="Genomic_DNA"/>
</dbReference>
<dbReference type="KEGG" id="vcn:VOLCADRAFT_107393"/>
<keyword evidence="1" id="KW-1133">Transmembrane helix</keyword>
<dbReference type="GeneID" id="9622605"/>
<feature type="transmembrane region" description="Helical" evidence="1">
    <location>
        <begin position="132"/>
        <end position="156"/>
    </location>
</feature>
<evidence type="ECO:0000256" key="1">
    <source>
        <dbReference type="SAM" id="Phobius"/>
    </source>
</evidence>
<reference evidence="2 3" key="1">
    <citation type="journal article" date="2010" name="Science">
        <title>Genomic analysis of organismal complexity in the multicellular green alga Volvox carteri.</title>
        <authorList>
            <person name="Prochnik S.E."/>
            <person name="Umen J."/>
            <person name="Nedelcu A.M."/>
            <person name="Hallmann A."/>
            <person name="Miller S.M."/>
            <person name="Nishii I."/>
            <person name="Ferris P."/>
            <person name="Kuo A."/>
            <person name="Mitros T."/>
            <person name="Fritz-Laylin L.K."/>
            <person name="Hellsten U."/>
            <person name="Chapman J."/>
            <person name="Simakov O."/>
            <person name="Rensing S.A."/>
            <person name="Terry A."/>
            <person name="Pangilinan J."/>
            <person name="Kapitonov V."/>
            <person name="Jurka J."/>
            <person name="Salamov A."/>
            <person name="Shapiro H."/>
            <person name="Schmutz J."/>
            <person name="Grimwood J."/>
            <person name="Lindquist E."/>
            <person name="Lucas S."/>
            <person name="Grigoriev I.V."/>
            <person name="Schmitt R."/>
            <person name="Kirk D."/>
            <person name="Rokhsar D.S."/>
        </authorList>
    </citation>
    <scope>NUCLEOTIDE SEQUENCE [LARGE SCALE GENOMIC DNA]</scope>
    <source>
        <strain evidence="3">f. Nagariensis / Eve</strain>
    </source>
</reference>
<keyword evidence="1" id="KW-0472">Membrane</keyword>
<protein>
    <submittedName>
        <fullName evidence="2">Uncharacterized protein</fullName>
    </submittedName>
</protein>
<evidence type="ECO:0000313" key="3">
    <source>
        <dbReference type="Proteomes" id="UP000001058"/>
    </source>
</evidence>
<dbReference type="Proteomes" id="UP000001058">
    <property type="component" value="Unassembled WGS sequence"/>
</dbReference>
<keyword evidence="1" id="KW-0812">Transmembrane</keyword>
<dbReference type="InParanoid" id="D8UDQ8"/>
<dbReference type="RefSeq" id="XP_002956782.1">
    <property type="nucleotide sequence ID" value="XM_002956736.1"/>
</dbReference>
<proteinExistence type="predicted"/>
<keyword evidence="3" id="KW-1185">Reference proteome</keyword>
<accession>D8UDQ8</accession>
<gene>
    <name evidence="2" type="ORF">VOLCADRAFT_107393</name>
</gene>
<organism evidence="3">
    <name type="scientific">Volvox carteri f. nagariensis</name>
    <dbReference type="NCBI Taxonomy" id="3068"/>
    <lineage>
        <taxon>Eukaryota</taxon>
        <taxon>Viridiplantae</taxon>
        <taxon>Chlorophyta</taxon>
        <taxon>core chlorophytes</taxon>
        <taxon>Chlorophyceae</taxon>
        <taxon>CS clade</taxon>
        <taxon>Chlamydomonadales</taxon>
        <taxon>Volvocaceae</taxon>
        <taxon>Volvox</taxon>
    </lineage>
</organism>
<name>D8UDQ8_VOLCA</name>
<sequence>MKFRAVVFQPFFCGGLTMEVPGPSVFGSLRIAYRLTASSLSPVRRDEVDRWLGPMRTAIVFKAPKGCAELAFVRIVKDAPTREMRSVQMKLYGGKEVLRAVTDGCEDGAPLCIPPHRRPPFLENKIQQSMSIAWLLQMSAALGLFSFTCLIAMFVSWHVGVLVHTMIRHQYRLLKIAFPIIQPLSIFTPSIHLQLHHLI</sequence>
<evidence type="ECO:0000313" key="2">
    <source>
        <dbReference type="EMBL" id="EFJ42085.1"/>
    </source>
</evidence>